<keyword evidence="12" id="KW-0131">Cell cycle</keyword>
<dbReference type="PANTHER" id="PTHR22683">
    <property type="entry name" value="SPORULATION PROTEIN RELATED"/>
    <property type="match status" value="1"/>
</dbReference>
<feature type="transmembrane region" description="Helical" evidence="15">
    <location>
        <begin position="12"/>
        <end position="34"/>
    </location>
</feature>
<dbReference type="PROSITE" id="PS50901">
    <property type="entry name" value="FTSK"/>
    <property type="match status" value="1"/>
</dbReference>
<dbReference type="InterPro" id="IPR002543">
    <property type="entry name" value="FtsK_dom"/>
</dbReference>
<keyword evidence="3" id="KW-1003">Cell membrane</keyword>
<evidence type="ECO:0000256" key="10">
    <source>
        <dbReference type="ARBA" id="ARBA00023125"/>
    </source>
</evidence>
<dbReference type="Gene3D" id="1.10.10.10">
    <property type="entry name" value="Winged helix-like DNA-binding domain superfamily/Winged helix DNA-binding domain"/>
    <property type="match status" value="1"/>
</dbReference>
<dbReference type="Pfam" id="PF01580">
    <property type="entry name" value="FtsK_SpoIIIE"/>
    <property type="match status" value="1"/>
</dbReference>
<comment type="subcellular location">
    <subcellularLocation>
        <location evidence="1">Cell membrane</location>
        <topology evidence="1">Multi-pass membrane protein</topology>
    </subcellularLocation>
</comment>
<dbReference type="InterPro" id="IPR036388">
    <property type="entry name" value="WH-like_DNA-bd_sf"/>
</dbReference>
<evidence type="ECO:0000256" key="6">
    <source>
        <dbReference type="ARBA" id="ARBA00022741"/>
    </source>
</evidence>
<feature type="transmembrane region" description="Helical" evidence="15">
    <location>
        <begin position="54"/>
        <end position="81"/>
    </location>
</feature>
<name>A0A485M0R2_9ZZZZ</name>
<protein>
    <submittedName>
        <fullName evidence="17">DNA translocase FtsK</fullName>
    </submittedName>
</protein>
<evidence type="ECO:0000256" key="8">
    <source>
        <dbReference type="ARBA" id="ARBA00022840"/>
    </source>
</evidence>
<evidence type="ECO:0000256" key="3">
    <source>
        <dbReference type="ARBA" id="ARBA00022475"/>
    </source>
</evidence>
<dbReference type="SMART" id="SM00382">
    <property type="entry name" value="AAA"/>
    <property type="match status" value="1"/>
</dbReference>
<evidence type="ECO:0000256" key="13">
    <source>
        <dbReference type="ARBA" id="ARBA00025923"/>
    </source>
</evidence>
<feature type="transmembrane region" description="Helical" evidence="15">
    <location>
        <begin position="101"/>
        <end position="123"/>
    </location>
</feature>
<evidence type="ECO:0000256" key="14">
    <source>
        <dbReference type="SAM" id="MobiDB-lite"/>
    </source>
</evidence>
<keyword evidence="9 15" id="KW-1133">Transmembrane helix</keyword>
<dbReference type="Pfam" id="PF17854">
    <property type="entry name" value="FtsK_alpha"/>
    <property type="match status" value="1"/>
</dbReference>
<accession>A0A485M0R2</accession>
<dbReference type="SUPFAM" id="SSF46785">
    <property type="entry name" value="Winged helix' DNA-binding domain"/>
    <property type="match status" value="1"/>
</dbReference>
<feature type="transmembrane region" description="Helical" evidence="15">
    <location>
        <begin position="143"/>
        <end position="167"/>
    </location>
</feature>
<evidence type="ECO:0000256" key="5">
    <source>
        <dbReference type="ARBA" id="ARBA00022692"/>
    </source>
</evidence>
<keyword evidence="8" id="KW-0067">ATP-binding</keyword>
<comment type="similarity">
    <text evidence="2">Belongs to the FtsK/SpoIIIE/SftA family.</text>
</comment>
<evidence type="ECO:0000256" key="9">
    <source>
        <dbReference type="ARBA" id="ARBA00022989"/>
    </source>
</evidence>
<dbReference type="InterPro" id="IPR025199">
    <property type="entry name" value="FtsK_4TM"/>
</dbReference>
<feature type="domain" description="FtsK" evidence="16">
    <location>
        <begin position="393"/>
        <end position="598"/>
    </location>
</feature>
<dbReference type="GO" id="GO:0005886">
    <property type="term" value="C:plasma membrane"/>
    <property type="evidence" value="ECO:0007669"/>
    <property type="project" value="UniProtKB-SubCell"/>
</dbReference>
<feature type="compositionally biased region" description="Basic and acidic residues" evidence="14">
    <location>
        <begin position="190"/>
        <end position="200"/>
    </location>
</feature>
<keyword evidence="6" id="KW-0547">Nucleotide-binding</keyword>
<evidence type="ECO:0000256" key="1">
    <source>
        <dbReference type="ARBA" id="ARBA00004651"/>
    </source>
</evidence>
<evidence type="ECO:0000259" key="16">
    <source>
        <dbReference type="PROSITE" id="PS50901"/>
    </source>
</evidence>
<comment type="subunit">
    <text evidence="13">Homohexamer. Forms a ring that surrounds DNA.</text>
</comment>
<reference evidence="17" key="1">
    <citation type="submission" date="2019-03" db="EMBL/GenBank/DDBJ databases">
        <authorList>
            <person name="Hao L."/>
        </authorList>
    </citation>
    <scope>NUCLEOTIDE SEQUENCE</scope>
</reference>
<evidence type="ECO:0000256" key="12">
    <source>
        <dbReference type="ARBA" id="ARBA00023306"/>
    </source>
</evidence>
<evidence type="ECO:0000313" key="17">
    <source>
        <dbReference type="EMBL" id="VFU14161.1"/>
    </source>
</evidence>
<dbReference type="EMBL" id="CAADRM010000088">
    <property type="protein sequence ID" value="VFU14161.1"/>
    <property type="molecule type" value="Genomic_DNA"/>
</dbReference>
<dbReference type="InterPro" id="IPR041027">
    <property type="entry name" value="FtsK_alpha"/>
</dbReference>
<evidence type="ECO:0000256" key="2">
    <source>
        <dbReference type="ARBA" id="ARBA00006474"/>
    </source>
</evidence>
<keyword evidence="5 15" id="KW-0812">Transmembrane</keyword>
<dbReference type="Pfam" id="PF13491">
    <property type="entry name" value="FtsK_4TM"/>
    <property type="match status" value="1"/>
</dbReference>
<evidence type="ECO:0000256" key="7">
    <source>
        <dbReference type="ARBA" id="ARBA00022829"/>
    </source>
</evidence>
<dbReference type="InterPro" id="IPR036390">
    <property type="entry name" value="WH_DNA-bd_sf"/>
</dbReference>
<dbReference type="InterPro" id="IPR050206">
    <property type="entry name" value="FtsK/SpoIIIE/SftA"/>
</dbReference>
<dbReference type="PANTHER" id="PTHR22683:SF41">
    <property type="entry name" value="DNA TRANSLOCASE FTSK"/>
    <property type="match status" value="1"/>
</dbReference>
<dbReference type="GO" id="GO:0005524">
    <property type="term" value="F:ATP binding"/>
    <property type="evidence" value="ECO:0007669"/>
    <property type="project" value="UniProtKB-KW"/>
</dbReference>
<gene>
    <name evidence="17" type="primary">ftsK</name>
    <name evidence="17" type="ORF">SCFA_260009</name>
</gene>
<dbReference type="GO" id="GO:0007059">
    <property type="term" value="P:chromosome segregation"/>
    <property type="evidence" value="ECO:0007669"/>
    <property type="project" value="UniProtKB-KW"/>
</dbReference>
<proteinExistence type="inferred from homology"/>
<dbReference type="GO" id="GO:0003677">
    <property type="term" value="F:DNA binding"/>
    <property type="evidence" value="ECO:0007669"/>
    <property type="project" value="UniProtKB-KW"/>
</dbReference>
<keyword evidence="7" id="KW-0159">Chromosome partition</keyword>
<dbReference type="Gene3D" id="3.40.50.300">
    <property type="entry name" value="P-loop containing nucleotide triphosphate hydrolases"/>
    <property type="match status" value="1"/>
</dbReference>
<evidence type="ECO:0000256" key="15">
    <source>
        <dbReference type="SAM" id="Phobius"/>
    </source>
</evidence>
<organism evidence="17">
    <name type="scientific">anaerobic digester metagenome</name>
    <dbReference type="NCBI Taxonomy" id="1263854"/>
    <lineage>
        <taxon>unclassified sequences</taxon>
        <taxon>metagenomes</taxon>
        <taxon>ecological metagenomes</taxon>
    </lineage>
</organism>
<dbReference type="SUPFAM" id="SSF52540">
    <property type="entry name" value="P-loop containing nucleoside triphosphate hydrolases"/>
    <property type="match status" value="1"/>
</dbReference>
<evidence type="ECO:0000256" key="4">
    <source>
        <dbReference type="ARBA" id="ARBA00022618"/>
    </source>
</evidence>
<feature type="region of interest" description="Disordered" evidence="14">
    <location>
        <begin position="190"/>
        <end position="230"/>
    </location>
</feature>
<keyword evidence="11 15" id="KW-0472">Membrane</keyword>
<dbReference type="InterPro" id="IPR003593">
    <property type="entry name" value="AAA+_ATPase"/>
</dbReference>
<dbReference type="Gene3D" id="3.30.980.40">
    <property type="match status" value="1"/>
</dbReference>
<sequence length="749" mass="82721">MAKRNSRDRSSFPFPLVGIFMIFIAIFILLALVSHHAADPGFSNSQKVENISNWMGIIGSYLSDGLFIIFGITAFIIPLFLMEYGVGFLRNQAFTRWTKPVSTLILFFVSLGLLDIVQMNTGLLGREAMKAGGLLGHIIGTALFTYLSWGSVVLLLMLLCAGVMMGYDLFTPYHALKDLAASIRENRQLKRKRREMEKPVRQKALRKPPEEKLQTSEAAAGEVPSGKKEPQITISGHEEKAVIELPKQATLDFVSNYQRPSLTLLSNPPAKNRIITEKELKANASLIISKLKDFGVEGEILEIRPGPVITMYEFTPAPGIKINKIVSLADDLAMVLKASPVRVVAPIPGKNAVGIEIPNRTREMVYLKKILSSREFVMSSAPLTLALGANIEGTPVVANLAKMPHLLIAGATGTGKSVGLNTMILSLLYRNDPSELKFIMIDPKRIELSHYEGIPHLLYPVVVNPKEAIPVLKWAVSEMEMRYEWFKNLGVKGIDSYNKKVKKNEKDGATTLATLKNQEACTGLLPKLVIVIDEMADLMMANREVEVYIARLAQMARAAGIYMIVATQRPSVDVITGLIKSNFPSRISFRVSSKIDSRTILDSSGAEQLLGLGDMLFLTPGNSHLMRVHGAYVSEEELDKVVEFIREQGGPEYIEGLDDQIARMAEDDPNNGGSSAENEYDPMYDEALEFVTGKGSASISLIQRRFRIGYNRAARIIEQMEREGIIGPADTAGKPRKVLVSSYGSEMEE</sequence>
<dbReference type="InterPro" id="IPR018541">
    <property type="entry name" value="Ftsk_gamma"/>
</dbReference>
<dbReference type="Pfam" id="PF09397">
    <property type="entry name" value="FtsK_gamma"/>
    <property type="match status" value="1"/>
</dbReference>
<dbReference type="AlphaFoldDB" id="A0A485M0R2"/>
<keyword evidence="4" id="KW-0132">Cell division</keyword>
<dbReference type="InterPro" id="IPR027417">
    <property type="entry name" value="P-loop_NTPase"/>
</dbReference>
<dbReference type="SMART" id="SM00843">
    <property type="entry name" value="Ftsk_gamma"/>
    <property type="match status" value="1"/>
</dbReference>
<evidence type="ECO:0000256" key="11">
    <source>
        <dbReference type="ARBA" id="ARBA00023136"/>
    </source>
</evidence>
<dbReference type="GO" id="GO:0051301">
    <property type="term" value="P:cell division"/>
    <property type="evidence" value="ECO:0007669"/>
    <property type="project" value="UniProtKB-KW"/>
</dbReference>
<keyword evidence="10" id="KW-0238">DNA-binding</keyword>